<dbReference type="EMBL" id="WVUD01000004">
    <property type="protein sequence ID" value="MYL82376.1"/>
    <property type="molecule type" value="Genomic_DNA"/>
</dbReference>
<proteinExistence type="predicted"/>
<comment type="caution">
    <text evidence="2">The sequence shown here is derived from an EMBL/GenBank/DDBJ whole genome shotgun (WGS) entry which is preliminary data.</text>
</comment>
<organism evidence="2 3">
    <name type="scientific">Solidesulfovibrio aerotolerans</name>
    <dbReference type="NCBI Taxonomy" id="295255"/>
    <lineage>
        <taxon>Bacteria</taxon>
        <taxon>Pseudomonadati</taxon>
        <taxon>Thermodesulfobacteriota</taxon>
        <taxon>Desulfovibrionia</taxon>
        <taxon>Desulfovibrionales</taxon>
        <taxon>Desulfovibrionaceae</taxon>
        <taxon>Solidesulfovibrio</taxon>
    </lineage>
</organism>
<dbReference type="InterPro" id="IPR025091">
    <property type="entry name" value="DUF4019"/>
</dbReference>
<evidence type="ECO:0000313" key="3">
    <source>
        <dbReference type="Proteomes" id="UP000482487"/>
    </source>
</evidence>
<feature type="chain" id="PRO_5028860170" evidence="1">
    <location>
        <begin position="23"/>
        <end position="139"/>
    </location>
</feature>
<dbReference type="Proteomes" id="UP000482487">
    <property type="component" value="Unassembled WGS sequence"/>
</dbReference>
<keyword evidence="3" id="KW-1185">Reference proteome</keyword>
<dbReference type="AlphaFoldDB" id="A0A7C9NIA5"/>
<sequence>MNLLVTLVLCAALCLPAAMARAADNEEAPAIAAATKWLALCDAGSYADSWQEASSFFRGAITEKAWADTLTGIRKPLGAVKDRTRQSSMLTRSLPGAPDGSYVVLTYQTEFANKANALETVTFLLDKDGSWRAAGYFIK</sequence>
<evidence type="ECO:0000313" key="2">
    <source>
        <dbReference type="EMBL" id="MYL82376.1"/>
    </source>
</evidence>
<name>A0A7C9NIA5_9BACT</name>
<dbReference type="Pfam" id="PF13211">
    <property type="entry name" value="DUF4019"/>
    <property type="match status" value="1"/>
</dbReference>
<evidence type="ECO:0000256" key="1">
    <source>
        <dbReference type="SAM" id="SignalP"/>
    </source>
</evidence>
<feature type="signal peptide" evidence="1">
    <location>
        <begin position="1"/>
        <end position="22"/>
    </location>
</feature>
<dbReference type="OrthoDB" id="21915at2"/>
<gene>
    <name evidence="2" type="ORF">GTA51_04385</name>
</gene>
<reference evidence="2 3" key="1">
    <citation type="submission" date="2020-01" db="EMBL/GenBank/DDBJ databases">
        <title>Genome sequence of Desulfovibrio aerotolerans DSM 16695(T).</title>
        <authorList>
            <person name="Karnachuk O."/>
            <person name="Avakyan M."/>
            <person name="Mardanov A."/>
            <person name="Kadnikov V."/>
            <person name="Ravin N."/>
        </authorList>
    </citation>
    <scope>NUCLEOTIDE SEQUENCE [LARGE SCALE GENOMIC DNA]</scope>
    <source>
        <strain evidence="2 3">DSM 16695</strain>
    </source>
</reference>
<accession>A0A7C9NIA5</accession>
<protein>
    <submittedName>
        <fullName evidence="2">DUF4019 domain-containing protein</fullName>
    </submittedName>
</protein>
<keyword evidence="1" id="KW-0732">Signal</keyword>
<dbReference type="RefSeq" id="WP_160959017.1">
    <property type="nucleotide sequence ID" value="NZ_WVUD01000004.1"/>
</dbReference>